<dbReference type="EMBL" id="JACSDZ010000013">
    <property type="protein sequence ID" value="KAF7388700.1"/>
    <property type="molecule type" value="Genomic_DNA"/>
</dbReference>
<evidence type="ECO:0000313" key="2">
    <source>
        <dbReference type="Proteomes" id="UP000617340"/>
    </source>
</evidence>
<name>A0A834MY17_VESGE</name>
<accession>A0A834MY17</accession>
<comment type="caution">
    <text evidence="1">The sequence shown here is derived from an EMBL/GenBank/DDBJ whole genome shotgun (WGS) entry which is preliminary data.</text>
</comment>
<sequence>MDNRRRACFPLGHVPRVRMMSHGHPFYKFVTFYMDSVYPLKISGYTLLGHNLKRVDRTIRAETNVPLFYNLAHDQLTRLA</sequence>
<organism evidence="1 2">
    <name type="scientific">Vespula germanica</name>
    <name type="common">German yellow jacket</name>
    <name type="synonym">Paravespula germanica</name>
    <dbReference type="NCBI Taxonomy" id="30212"/>
    <lineage>
        <taxon>Eukaryota</taxon>
        <taxon>Metazoa</taxon>
        <taxon>Ecdysozoa</taxon>
        <taxon>Arthropoda</taxon>
        <taxon>Hexapoda</taxon>
        <taxon>Insecta</taxon>
        <taxon>Pterygota</taxon>
        <taxon>Neoptera</taxon>
        <taxon>Endopterygota</taxon>
        <taxon>Hymenoptera</taxon>
        <taxon>Apocrita</taxon>
        <taxon>Aculeata</taxon>
        <taxon>Vespoidea</taxon>
        <taxon>Vespidae</taxon>
        <taxon>Vespinae</taxon>
        <taxon>Vespula</taxon>
    </lineage>
</organism>
<gene>
    <name evidence="1" type="ORF">HZH68_012642</name>
</gene>
<proteinExistence type="predicted"/>
<dbReference type="Proteomes" id="UP000617340">
    <property type="component" value="Unassembled WGS sequence"/>
</dbReference>
<dbReference type="AlphaFoldDB" id="A0A834MY17"/>
<protein>
    <submittedName>
        <fullName evidence="1">Uncharacterized protein</fullName>
    </submittedName>
</protein>
<keyword evidence="2" id="KW-1185">Reference proteome</keyword>
<evidence type="ECO:0000313" key="1">
    <source>
        <dbReference type="EMBL" id="KAF7388700.1"/>
    </source>
</evidence>
<reference evidence="1" key="1">
    <citation type="journal article" date="2020" name="G3 (Bethesda)">
        <title>High-Quality Assemblies for Three Invasive Social Wasps from the &lt;i&gt;Vespula&lt;/i&gt; Genus.</title>
        <authorList>
            <person name="Harrop T.W.R."/>
            <person name="Guhlin J."/>
            <person name="McLaughlin G.M."/>
            <person name="Permina E."/>
            <person name="Stockwell P."/>
            <person name="Gilligan J."/>
            <person name="Le Lec M.F."/>
            <person name="Gruber M.A.M."/>
            <person name="Quinn O."/>
            <person name="Lovegrove M."/>
            <person name="Duncan E.J."/>
            <person name="Remnant E.J."/>
            <person name="Van Eeckhoven J."/>
            <person name="Graham B."/>
            <person name="Knapp R.A."/>
            <person name="Langford K.W."/>
            <person name="Kronenberg Z."/>
            <person name="Press M.O."/>
            <person name="Eacker S.M."/>
            <person name="Wilson-Rankin E.E."/>
            <person name="Purcell J."/>
            <person name="Lester P.J."/>
            <person name="Dearden P.K."/>
        </authorList>
    </citation>
    <scope>NUCLEOTIDE SEQUENCE</scope>
    <source>
        <strain evidence="1">Linc-1</strain>
    </source>
</reference>